<accession>A0AAN9JQP4</accession>
<organism evidence="2 3">
    <name type="scientific">Clitoria ternatea</name>
    <name type="common">Butterfly pea</name>
    <dbReference type="NCBI Taxonomy" id="43366"/>
    <lineage>
        <taxon>Eukaryota</taxon>
        <taxon>Viridiplantae</taxon>
        <taxon>Streptophyta</taxon>
        <taxon>Embryophyta</taxon>
        <taxon>Tracheophyta</taxon>
        <taxon>Spermatophyta</taxon>
        <taxon>Magnoliopsida</taxon>
        <taxon>eudicotyledons</taxon>
        <taxon>Gunneridae</taxon>
        <taxon>Pentapetalae</taxon>
        <taxon>rosids</taxon>
        <taxon>fabids</taxon>
        <taxon>Fabales</taxon>
        <taxon>Fabaceae</taxon>
        <taxon>Papilionoideae</taxon>
        <taxon>50 kb inversion clade</taxon>
        <taxon>NPAAA clade</taxon>
        <taxon>indigoferoid/millettioid clade</taxon>
        <taxon>Phaseoleae</taxon>
        <taxon>Clitoria</taxon>
    </lineage>
</organism>
<dbReference type="EMBL" id="JAYKXN010000003">
    <property type="protein sequence ID" value="KAK7302293.1"/>
    <property type="molecule type" value="Genomic_DNA"/>
</dbReference>
<feature type="region of interest" description="Disordered" evidence="1">
    <location>
        <begin position="43"/>
        <end position="80"/>
    </location>
</feature>
<dbReference type="Proteomes" id="UP001359559">
    <property type="component" value="Unassembled WGS sequence"/>
</dbReference>
<evidence type="ECO:0000313" key="3">
    <source>
        <dbReference type="Proteomes" id="UP001359559"/>
    </source>
</evidence>
<dbReference type="AlphaFoldDB" id="A0AAN9JQP4"/>
<protein>
    <submittedName>
        <fullName evidence="2">Uncharacterized protein</fullName>
    </submittedName>
</protein>
<name>A0AAN9JQP4_CLITE</name>
<gene>
    <name evidence="2" type="ORF">RJT34_13179</name>
</gene>
<reference evidence="2 3" key="1">
    <citation type="submission" date="2024-01" db="EMBL/GenBank/DDBJ databases">
        <title>The genomes of 5 underutilized Papilionoideae crops provide insights into root nodulation and disease resistance.</title>
        <authorList>
            <person name="Yuan L."/>
        </authorList>
    </citation>
    <scope>NUCLEOTIDE SEQUENCE [LARGE SCALE GENOMIC DNA]</scope>
    <source>
        <strain evidence="2">LY-2023</strain>
        <tissue evidence="2">Leaf</tissue>
    </source>
</reference>
<feature type="compositionally biased region" description="Polar residues" evidence="1">
    <location>
        <begin position="62"/>
        <end position="73"/>
    </location>
</feature>
<evidence type="ECO:0000256" key="1">
    <source>
        <dbReference type="SAM" id="MobiDB-lite"/>
    </source>
</evidence>
<comment type="caution">
    <text evidence="2">The sequence shown here is derived from an EMBL/GenBank/DDBJ whole genome shotgun (WGS) entry which is preliminary data.</text>
</comment>
<sequence>MGSSLKALALKSAMKLKATWLILDRSSSGCILESQQKNVRLKTTGNKPVKASKLQDKEQADDSGNSVTTLSNADTKEISQEHSSLELVDLFKVVSFKRENFVQSWHPPGKQFDTILW</sequence>
<keyword evidence="3" id="KW-1185">Reference proteome</keyword>
<proteinExistence type="predicted"/>
<evidence type="ECO:0000313" key="2">
    <source>
        <dbReference type="EMBL" id="KAK7302293.1"/>
    </source>
</evidence>